<reference evidence="1" key="2">
    <citation type="journal article" date="2015" name="Data Brief">
        <title>Shoot transcriptome of the giant reed, Arundo donax.</title>
        <authorList>
            <person name="Barrero R.A."/>
            <person name="Guerrero F.D."/>
            <person name="Moolhuijzen P."/>
            <person name="Goolsby J.A."/>
            <person name="Tidwell J."/>
            <person name="Bellgard S.E."/>
            <person name="Bellgard M.I."/>
        </authorList>
    </citation>
    <scope>NUCLEOTIDE SEQUENCE</scope>
    <source>
        <tissue evidence="1">Shoot tissue taken approximately 20 cm above the soil surface</tissue>
    </source>
</reference>
<accession>A0A0A9BY45</accession>
<dbReference type="EMBL" id="GBRH01230787">
    <property type="protein sequence ID" value="JAD67108.1"/>
    <property type="molecule type" value="Transcribed_RNA"/>
</dbReference>
<evidence type="ECO:0000313" key="1">
    <source>
        <dbReference type="EMBL" id="JAD67108.1"/>
    </source>
</evidence>
<protein>
    <submittedName>
        <fullName evidence="1">Uncharacterized protein</fullName>
    </submittedName>
</protein>
<dbReference type="AlphaFoldDB" id="A0A0A9BY45"/>
<organism evidence="1">
    <name type="scientific">Arundo donax</name>
    <name type="common">Giant reed</name>
    <name type="synonym">Donax arundinaceus</name>
    <dbReference type="NCBI Taxonomy" id="35708"/>
    <lineage>
        <taxon>Eukaryota</taxon>
        <taxon>Viridiplantae</taxon>
        <taxon>Streptophyta</taxon>
        <taxon>Embryophyta</taxon>
        <taxon>Tracheophyta</taxon>
        <taxon>Spermatophyta</taxon>
        <taxon>Magnoliopsida</taxon>
        <taxon>Liliopsida</taxon>
        <taxon>Poales</taxon>
        <taxon>Poaceae</taxon>
        <taxon>PACMAD clade</taxon>
        <taxon>Arundinoideae</taxon>
        <taxon>Arundineae</taxon>
        <taxon>Arundo</taxon>
    </lineage>
</organism>
<name>A0A0A9BY45_ARUDO</name>
<proteinExistence type="predicted"/>
<sequence length="17" mass="1861">MVILSVPQQQSMKSVVS</sequence>
<reference evidence="1" key="1">
    <citation type="submission" date="2014-09" db="EMBL/GenBank/DDBJ databases">
        <authorList>
            <person name="Magalhaes I.L.F."/>
            <person name="Oliveira U."/>
            <person name="Santos F.R."/>
            <person name="Vidigal T.H.D.A."/>
            <person name="Brescovit A.D."/>
            <person name="Santos A.J."/>
        </authorList>
    </citation>
    <scope>NUCLEOTIDE SEQUENCE</scope>
    <source>
        <tissue evidence="1">Shoot tissue taken approximately 20 cm above the soil surface</tissue>
    </source>
</reference>